<dbReference type="AlphaFoldDB" id="A0A286G8R7"/>
<protein>
    <recommendedName>
        <fullName evidence="1">UspA domain-containing protein</fullName>
    </recommendedName>
</protein>
<evidence type="ECO:0000259" key="1">
    <source>
        <dbReference type="Pfam" id="PF00582"/>
    </source>
</evidence>
<evidence type="ECO:0000313" key="3">
    <source>
        <dbReference type="Proteomes" id="UP000219621"/>
    </source>
</evidence>
<dbReference type="Proteomes" id="UP000219621">
    <property type="component" value="Unassembled WGS sequence"/>
</dbReference>
<dbReference type="OrthoDB" id="6361295at2"/>
<dbReference type="Pfam" id="PF00582">
    <property type="entry name" value="Usp"/>
    <property type="match status" value="1"/>
</dbReference>
<feature type="domain" description="UspA" evidence="1">
    <location>
        <begin position="15"/>
        <end position="179"/>
    </location>
</feature>
<reference evidence="2 3" key="1">
    <citation type="submission" date="2017-09" db="EMBL/GenBank/DDBJ databases">
        <authorList>
            <person name="Ehlers B."/>
            <person name="Leendertz F.H."/>
        </authorList>
    </citation>
    <scope>NUCLEOTIDE SEQUENCE [LARGE SCALE GENOMIC DNA]</scope>
    <source>
        <strain evidence="2 3">USBA 140</strain>
    </source>
</reference>
<dbReference type="Gene3D" id="3.40.50.12370">
    <property type="match status" value="1"/>
</dbReference>
<gene>
    <name evidence="2" type="ORF">SAMN05421508_102198</name>
</gene>
<dbReference type="RefSeq" id="WP_097277964.1">
    <property type="nucleotide sequence ID" value="NZ_OCNJ01000002.1"/>
</dbReference>
<keyword evidence="3" id="KW-1185">Reference proteome</keyword>
<accession>A0A286G8R7</accession>
<evidence type="ECO:0000313" key="2">
    <source>
        <dbReference type="EMBL" id="SOD91967.1"/>
    </source>
</evidence>
<dbReference type="EMBL" id="OCNJ01000002">
    <property type="protein sequence ID" value="SOD91967.1"/>
    <property type="molecule type" value="Genomic_DNA"/>
</dbReference>
<proteinExistence type="predicted"/>
<dbReference type="InterPro" id="IPR006016">
    <property type="entry name" value="UspA"/>
</dbReference>
<sequence length="308" mass="31708">MTGGAERAEDAWGAIVVALDASPLSLAGLRLAARLARHFGAPVSAVCVEDADIARLARHPGAVALCTLTGRARPLALTPEAIAGTLAGQRRAAQAAVDAVQRALADEDLGTAPEGEAAASFDLPLHRRQGAVAREIAAALAETAGGCDLLVLGAVGQARTRWQRSRGGPLGSTARALVGEVAPSAPRVLVLRRPLDERPPVFCAWDGSAGALRAFDTACALAAAADTGVAVLAFGDGPAEERRLGERARSRGVRLRVQSLPPPTPPRLVRAADFPQAVLVLPAELAMTVGLSTPDLIDRLSCSVLLVR</sequence>
<name>A0A286G8R7_9PROT</name>
<organism evidence="2 3">
    <name type="scientific">Caenispirillum bisanense</name>
    <dbReference type="NCBI Taxonomy" id="414052"/>
    <lineage>
        <taxon>Bacteria</taxon>
        <taxon>Pseudomonadati</taxon>
        <taxon>Pseudomonadota</taxon>
        <taxon>Alphaproteobacteria</taxon>
        <taxon>Rhodospirillales</taxon>
        <taxon>Novispirillaceae</taxon>
        <taxon>Caenispirillum</taxon>
    </lineage>
</organism>
<dbReference type="SUPFAM" id="SSF52402">
    <property type="entry name" value="Adenine nucleotide alpha hydrolases-like"/>
    <property type="match status" value="1"/>
</dbReference>